<proteinExistence type="predicted"/>
<dbReference type="AlphaFoldDB" id="X1T522"/>
<protein>
    <submittedName>
        <fullName evidence="1">Uncharacterized protein</fullName>
    </submittedName>
</protein>
<dbReference type="EMBL" id="BARW01010344">
    <property type="protein sequence ID" value="GAI75124.1"/>
    <property type="molecule type" value="Genomic_DNA"/>
</dbReference>
<feature type="non-terminal residue" evidence="1">
    <location>
        <position position="1"/>
    </location>
</feature>
<reference evidence="1" key="1">
    <citation type="journal article" date="2014" name="Front. Microbiol.">
        <title>High frequency of phylogenetically diverse reductive dehalogenase-homologous genes in deep subseafloor sedimentary metagenomes.</title>
        <authorList>
            <person name="Kawai M."/>
            <person name="Futagami T."/>
            <person name="Toyoda A."/>
            <person name="Takaki Y."/>
            <person name="Nishi S."/>
            <person name="Hori S."/>
            <person name="Arai W."/>
            <person name="Tsubouchi T."/>
            <person name="Morono Y."/>
            <person name="Uchiyama I."/>
            <person name="Ito T."/>
            <person name="Fujiyama A."/>
            <person name="Inagaki F."/>
            <person name="Takami H."/>
        </authorList>
    </citation>
    <scope>NUCLEOTIDE SEQUENCE</scope>
    <source>
        <strain evidence="1">Expedition CK06-06</strain>
    </source>
</reference>
<comment type="caution">
    <text evidence="1">The sequence shown here is derived from an EMBL/GenBank/DDBJ whole genome shotgun (WGS) entry which is preliminary data.</text>
</comment>
<evidence type="ECO:0000313" key="1">
    <source>
        <dbReference type="EMBL" id="GAI75124.1"/>
    </source>
</evidence>
<gene>
    <name evidence="1" type="ORF">S12H4_20402</name>
</gene>
<accession>X1T522</accession>
<organism evidence="1">
    <name type="scientific">marine sediment metagenome</name>
    <dbReference type="NCBI Taxonomy" id="412755"/>
    <lineage>
        <taxon>unclassified sequences</taxon>
        <taxon>metagenomes</taxon>
        <taxon>ecological metagenomes</taxon>
    </lineage>
</organism>
<name>X1T522_9ZZZZ</name>
<sequence length="142" mass="16842">KISYNKRKSELIDHIEKLNLKGLFNKKGKPLAISIEERIKQINSPAISNYYLSFYSIISEGVHSSPNILNRYLIFDEYGLVKELRWGPIAENCKIHALFAAIHFMIFNIENIQKYFKYPKKEDILKYTEKFQKLGHKYNYFS</sequence>